<feature type="region of interest" description="Disordered" evidence="1">
    <location>
        <begin position="100"/>
        <end position="127"/>
    </location>
</feature>
<dbReference type="AlphaFoldDB" id="A0A9W6HHL4"/>
<proteinExistence type="predicted"/>
<organism evidence="2 3">
    <name type="scientific">Microbacterium imperiale</name>
    <dbReference type="NCBI Taxonomy" id="33884"/>
    <lineage>
        <taxon>Bacteria</taxon>
        <taxon>Bacillati</taxon>
        <taxon>Actinomycetota</taxon>
        <taxon>Actinomycetes</taxon>
        <taxon>Micrococcales</taxon>
        <taxon>Microbacteriaceae</taxon>
        <taxon>Microbacterium</taxon>
    </lineage>
</organism>
<feature type="compositionally biased region" description="Basic and acidic residues" evidence="1">
    <location>
        <begin position="105"/>
        <end position="118"/>
    </location>
</feature>
<keyword evidence="3" id="KW-1185">Reference proteome</keyword>
<dbReference type="EMBL" id="BSEO01000014">
    <property type="protein sequence ID" value="GLJ80749.1"/>
    <property type="molecule type" value="Genomic_DNA"/>
</dbReference>
<reference evidence="2" key="2">
    <citation type="submission" date="2023-01" db="EMBL/GenBank/DDBJ databases">
        <authorList>
            <person name="Sun Q."/>
            <person name="Evtushenko L."/>
        </authorList>
    </citation>
    <scope>NUCLEOTIDE SEQUENCE</scope>
    <source>
        <strain evidence="2">VKM Ac-1447</strain>
    </source>
</reference>
<dbReference type="Proteomes" id="UP001142317">
    <property type="component" value="Unassembled WGS sequence"/>
</dbReference>
<evidence type="ECO:0000313" key="2">
    <source>
        <dbReference type="EMBL" id="GLJ80749.1"/>
    </source>
</evidence>
<evidence type="ECO:0000313" key="3">
    <source>
        <dbReference type="Proteomes" id="UP001142317"/>
    </source>
</evidence>
<gene>
    <name evidence="2" type="ORF">GCM10017586_24320</name>
</gene>
<reference evidence="2" key="1">
    <citation type="journal article" date="2014" name="Int. J. Syst. Evol. Microbiol.">
        <title>Complete genome sequence of Corynebacterium casei LMG S-19264T (=DSM 44701T), isolated from a smear-ripened cheese.</title>
        <authorList>
            <consortium name="US DOE Joint Genome Institute (JGI-PGF)"/>
            <person name="Walter F."/>
            <person name="Albersmeier A."/>
            <person name="Kalinowski J."/>
            <person name="Ruckert C."/>
        </authorList>
    </citation>
    <scope>NUCLEOTIDE SEQUENCE</scope>
    <source>
        <strain evidence="2">VKM Ac-1447</strain>
    </source>
</reference>
<evidence type="ECO:0000256" key="1">
    <source>
        <dbReference type="SAM" id="MobiDB-lite"/>
    </source>
</evidence>
<sequence length="194" mass="20696">MVHRRVPQLEQVPRRLSGTVRVVGLHDGEAIVERRIDDDEPQAGRRCGVASEPRRLVERDRSVDALVAQLGEGLRDVARTGDRHHGEGVVALPRRVGDGLQHAGVADRGESRDDEPDRAGLAGAQRAGGAMHAVAERRHGCLDAGSRLGIDARAAVGDARDGLRRDAGVCRHLGHRHAHVGPSVGCVDDSTTGM</sequence>
<protein>
    <submittedName>
        <fullName evidence="2">Uncharacterized protein</fullName>
    </submittedName>
</protein>
<name>A0A9W6HHL4_9MICO</name>
<accession>A0A9W6HHL4</accession>
<comment type="caution">
    <text evidence="2">The sequence shown here is derived from an EMBL/GenBank/DDBJ whole genome shotgun (WGS) entry which is preliminary data.</text>
</comment>